<evidence type="ECO:0000313" key="1">
    <source>
        <dbReference type="EnsemblMetazoa" id="G2325.2:cds"/>
    </source>
</evidence>
<dbReference type="Proteomes" id="UP000005408">
    <property type="component" value="Unassembled WGS sequence"/>
</dbReference>
<sequence>MSDPDFMIKMENFDLQYCTLSMAQKAEGLIAAETEDSIKVQCFDADYVYKWTTSMVENVKASGGCKA</sequence>
<organism evidence="1 2">
    <name type="scientific">Magallana gigas</name>
    <name type="common">Pacific oyster</name>
    <name type="synonym">Crassostrea gigas</name>
    <dbReference type="NCBI Taxonomy" id="29159"/>
    <lineage>
        <taxon>Eukaryota</taxon>
        <taxon>Metazoa</taxon>
        <taxon>Spiralia</taxon>
        <taxon>Lophotrochozoa</taxon>
        <taxon>Mollusca</taxon>
        <taxon>Bivalvia</taxon>
        <taxon>Autobranchia</taxon>
        <taxon>Pteriomorphia</taxon>
        <taxon>Ostreida</taxon>
        <taxon>Ostreoidea</taxon>
        <taxon>Ostreidae</taxon>
        <taxon>Magallana</taxon>
    </lineage>
</organism>
<reference evidence="1" key="1">
    <citation type="submission" date="2022-08" db="UniProtKB">
        <authorList>
            <consortium name="EnsemblMetazoa"/>
        </authorList>
    </citation>
    <scope>IDENTIFICATION</scope>
    <source>
        <strain evidence="1">05x7-T-G4-1.051#20</strain>
    </source>
</reference>
<name>A0A8W8KFC3_MAGGI</name>
<dbReference type="AlphaFoldDB" id="A0A8W8KFC3"/>
<evidence type="ECO:0000313" key="2">
    <source>
        <dbReference type="Proteomes" id="UP000005408"/>
    </source>
</evidence>
<proteinExistence type="predicted"/>
<dbReference type="EnsemblMetazoa" id="G2325.2">
    <property type="protein sequence ID" value="G2325.2:cds"/>
    <property type="gene ID" value="G2325"/>
</dbReference>
<accession>A0A8W8KFC3</accession>
<protein>
    <submittedName>
        <fullName evidence="1">Uncharacterized protein</fullName>
    </submittedName>
</protein>
<keyword evidence="2" id="KW-1185">Reference proteome</keyword>